<dbReference type="SUPFAM" id="SSF88946">
    <property type="entry name" value="Sigma2 domain of RNA polymerase sigma factors"/>
    <property type="match status" value="1"/>
</dbReference>
<dbReference type="GO" id="GO:0003677">
    <property type="term" value="F:DNA binding"/>
    <property type="evidence" value="ECO:0007669"/>
    <property type="project" value="UniProtKB-KW"/>
</dbReference>
<evidence type="ECO:0000256" key="3">
    <source>
        <dbReference type="ARBA" id="ARBA00023082"/>
    </source>
</evidence>
<organism evidence="8 9">
    <name type="scientific">Mycolicibacterium llatzerense</name>
    <dbReference type="NCBI Taxonomy" id="280871"/>
    <lineage>
        <taxon>Bacteria</taxon>
        <taxon>Bacillati</taxon>
        <taxon>Actinomycetota</taxon>
        <taxon>Actinomycetes</taxon>
        <taxon>Mycobacteriales</taxon>
        <taxon>Mycobacteriaceae</taxon>
        <taxon>Mycolicibacterium</taxon>
    </lineage>
</organism>
<dbReference type="PATRIC" id="fig|280871.6.peg.626"/>
<dbReference type="InterPro" id="IPR014284">
    <property type="entry name" value="RNA_pol_sigma-70_dom"/>
</dbReference>
<dbReference type="InterPro" id="IPR013324">
    <property type="entry name" value="RNA_pol_sigma_r3/r4-like"/>
</dbReference>
<dbReference type="RefSeq" id="WP_043984452.1">
    <property type="nucleotide sequence ID" value="NZ_JXST01000003.1"/>
</dbReference>
<dbReference type="CDD" id="cd06171">
    <property type="entry name" value="Sigma70_r4"/>
    <property type="match status" value="1"/>
</dbReference>
<dbReference type="InterPro" id="IPR013325">
    <property type="entry name" value="RNA_pol_sigma_r2"/>
</dbReference>
<dbReference type="NCBIfam" id="NF007228">
    <property type="entry name" value="PRK09646.1"/>
    <property type="match status" value="1"/>
</dbReference>
<dbReference type="InterPro" id="IPR007627">
    <property type="entry name" value="RNA_pol_sigma70_r2"/>
</dbReference>
<protein>
    <submittedName>
        <fullName evidence="8">RNA polymerase sigma factor SigK</fullName>
    </submittedName>
</protein>
<evidence type="ECO:0000313" key="8">
    <source>
        <dbReference type="EMBL" id="KIU18426.1"/>
    </source>
</evidence>
<dbReference type="InterPro" id="IPR007630">
    <property type="entry name" value="RNA_pol_sigma70_r4"/>
</dbReference>
<dbReference type="AlphaFoldDB" id="A0A0D1LQQ5"/>
<gene>
    <name evidence="8" type="ORF">TL10_03095</name>
</gene>
<dbReference type="GO" id="GO:0016987">
    <property type="term" value="F:sigma factor activity"/>
    <property type="evidence" value="ECO:0007669"/>
    <property type="project" value="UniProtKB-KW"/>
</dbReference>
<dbReference type="NCBIfam" id="TIGR02937">
    <property type="entry name" value="sigma70-ECF"/>
    <property type="match status" value="1"/>
</dbReference>
<dbReference type="PANTHER" id="PTHR43133:SF66">
    <property type="entry name" value="ECF RNA POLYMERASE SIGMA FACTOR SIGK"/>
    <property type="match status" value="1"/>
</dbReference>
<reference evidence="8 9" key="1">
    <citation type="submission" date="2015-01" db="EMBL/GenBank/DDBJ databases">
        <title>Genome sequence of Mycobacterium llatzerense and Mycobacterium immunogenum recovered from brain abscess.</title>
        <authorList>
            <person name="Greninger A.L."/>
            <person name="Langelier C."/>
            <person name="Cunningham G."/>
            <person name="Chiu C.Y."/>
            <person name="Miller S."/>
        </authorList>
    </citation>
    <scope>NUCLEOTIDE SEQUENCE [LARGE SCALE GENOMIC DNA]</scope>
    <source>
        <strain evidence="8 9">CLUC14</strain>
    </source>
</reference>
<dbReference type="Pfam" id="PF04545">
    <property type="entry name" value="Sigma70_r4"/>
    <property type="match status" value="1"/>
</dbReference>
<dbReference type="SUPFAM" id="SSF88659">
    <property type="entry name" value="Sigma3 and sigma4 domains of RNA polymerase sigma factors"/>
    <property type="match status" value="1"/>
</dbReference>
<dbReference type="Gene3D" id="1.10.1740.10">
    <property type="match status" value="1"/>
</dbReference>
<sequence length="187" mass="20569">MPPSSEPTPDLGALLHRVAGGDTDAFASFYDATCARVFGLILRVLRDTGYSEETTQEVYAQVWRSAAGFDPAKGSPLAWVMTLAHHRAVDRVRAEVAHSHREWAYGTTHVDTDSDVVAEAVVLGDDRRRVVGCLGILTDTQRQAIELAYYDGLTYVQVSERLATSLGTVKTRMRDGLRKLRDCLGES</sequence>
<evidence type="ECO:0000259" key="6">
    <source>
        <dbReference type="Pfam" id="PF04542"/>
    </source>
</evidence>
<dbReference type="STRING" id="280871.TL10_03095"/>
<dbReference type="InterPro" id="IPR036388">
    <property type="entry name" value="WH-like_DNA-bd_sf"/>
</dbReference>
<evidence type="ECO:0000256" key="1">
    <source>
        <dbReference type="ARBA" id="ARBA00010641"/>
    </source>
</evidence>
<dbReference type="PANTHER" id="PTHR43133">
    <property type="entry name" value="RNA POLYMERASE ECF-TYPE SIGMA FACTO"/>
    <property type="match status" value="1"/>
</dbReference>
<comment type="similarity">
    <text evidence="1">Belongs to the sigma-70 factor family. ECF subfamily.</text>
</comment>
<dbReference type="Gene3D" id="1.10.10.10">
    <property type="entry name" value="Winged helix-like DNA-binding domain superfamily/Winged helix DNA-binding domain"/>
    <property type="match status" value="1"/>
</dbReference>
<dbReference type="Pfam" id="PF04542">
    <property type="entry name" value="Sigma70_r2"/>
    <property type="match status" value="1"/>
</dbReference>
<evidence type="ECO:0000256" key="2">
    <source>
        <dbReference type="ARBA" id="ARBA00023015"/>
    </source>
</evidence>
<dbReference type="EMBL" id="JXST01000003">
    <property type="protein sequence ID" value="KIU18426.1"/>
    <property type="molecule type" value="Genomic_DNA"/>
</dbReference>
<dbReference type="GO" id="GO:0006352">
    <property type="term" value="P:DNA-templated transcription initiation"/>
    <property type="evidence" value="ECO:0007669"/>
    <property type="project" value="InterPro"/>
</dbReference>
<evidence type="ECO:0000259" key="7">
    <source>
        <dbReference type="Pfam" id="PF04545"/>
    </source>
</evidence>
<feature type="domain" description="RNA polymerase sigma-70 region 4" evidence="7">
    <location>
        <begin position="133"/>
        <end position="181"/>
    </location>
</feature>
<keyword evidence="9" id="KW-1185">Reference proteome</keyword>
<dbReference type="InterPro" id="IPR039425">
    <property type="entry name" value="RNA_pol_sigma-70-like"/>
</dbReference>
<dbReference type="Proteomes" id="UP000032221">
    <property type="component" value="Unassembled WGS sequence"/>
</dbReference>
<evidence type="ECO:0000256" key="5">
    <source>
        <dbReference type="ARBA" id="ARBA00023163"/>
    </source>
</evidence>
<keyword evidence="5" id="KW-0804">Transcription</keyword>
<evidence type="ECO:0000256" key="4">
    <source>
        <dbReference type="ARBA" id="ARBA00023125"/>
    </source>
</evidence>
<dbReference type="OrthoDB" id="9784272at2"/>
<evidence type="ECO:0000313" key="9">
    <source>
        <dbReference type="Proteomes" id="UP000032221"/>
    </source>
</evidence>
<comment type="caution">
    <text evidence="8">The sequence shown here is derived from an EMBL/GenBank/DDBJ whole genome shotgun (WGS) entry which is preliminary data.</text>
</comment>
<name>A0A0D1LQQ5_9MYCO</name>
<proteinExistence type="inferred from homology"/>
<keyword evidence="2" id="KW-0805">Transcription regulation</keyword>
<feature type="domain" description="RNA polymerase sigma-70 region 2" evidence="6">
    <location>
        <begin position="35"/>
        <end position="95"/>
    </location>
</feature>
<keyword evidence="3" id="KW-0731">Sigma factor</keyword>
<accession>A0A0D1LQQ5</accession>
<keyword evidence="4" id="KW-0238">DNA-binding</keyword>